<proteinExistence type="predicted"/>
<dbReference type="SUPFAM" id="SSF48613">
    <property type="entry name" value="Heme oxygenase-like"/>
    <property type="match status" value="1"/>
</dbReference>
<dbReference type="Gene3D" id="1.20.910.10">
    <property type="entry name" value="Heme oxygenase-like"/>
    <property type="match status" value="1"/>
</dbReference>
<evidence type="ECO:0000256" key="1">
    <source>
        <dbReference type="SAM" id="MobiDB-lite"/>
    </source>
</evidence>
<reference evidence="3" key="1">
    <citation type="submission" date="2008-12" db="EMBL/GenBank/DDBJ databases">
        <title>Annotation of Streptomyces ghanaensis ATCC 14672.</title>
        <authorList>
            <consortium name="The Broad Institute Genome Sequencing Platform"/>
            <consortium name="Broad Institute Microbial Sequencing Center"/>
            <person name="Fischbach M."/>
            <person name="Ward D."/>
            <person name="Young S."/>
            <person name="Kodira C.D."/>
            <person name="Zeng Q."/>
            <person name="Koehrsen M."/>
            <person name="Godfrey P."/>
            <person name="Alvarado L."/>
            <person name="Berlin A.M."/>
            <person name="Borenstein D."/>
            <person name="Chen Z."/>
            <person name="Engels R."/>
            <person name="Freedman E."/>
            <person name="Gellesch M."/>
            <person name="Goldberg J."/>
            <person name="Griggs A."/>
            <person name="Gujja S."/>
            <person name="Heiman D.I."/>
            <person name="Hepburn T.A."/>
            <person name="Howarth C."/>
            <person name="Jen D."/>
            <person name="Larson L."/>
            <person name="Lewis B."/>
            <person name="Mehta T."/>
            <person name="Park D."/>
            <person name="Pearson M."/>
            <person name="Roberts A."/>
            <person name="Saif S."/>
            <person name="Shea T.D."/>
            <person name="Shenoy N."/>
            <person name="Sisk P."/>
            <person name="Stolte C."/>
            <person name="Sykes S.N."/>
            <person name="Walk T."/>
            <person name="White J."/>
            <person name="Yandava C."/>
            <person name="Straight P."/>
            <person name="Clardy J."/>
            <person name="Hung D."/>
            <person name="Kolter R."/>
            <person name="Mekalanos J."/>
            <person name="Walker S."/>
            <person name="Walsh C.T."/>
            <person name="Wieland B.L.C."/>
            <person name="Ilzarbe M."/>
            <person name="Galagan J."/>
            <person name="Nusbaum C."/>
            <person name="Birren B."/>
        </authorList>
    </citation>
    <scope>NUCLEOTIDE SEQUENCE [LARGE SCALE GENOMIC DNA]</scope>
    <source>
        <strain evidence="3">ATCC 14672 / DSM 40746 / JCM 4963 / KCTC 9882 / NRRL B-12104 / FH 1290</strain>
    </source>
</reference>
<evidence type="ECO:0000313" key="3">
    <source>
        <dbReference type="Proteomes" id="UP000003824"/>
    </source>
</evidence>
<dbReference type="InterPro" id="IPR016084">
    <property type="entry name" value="Haem_Oase-like_multi-hlx"/>
</dbReference>
<protein>
    <submittedName>
        <fullName evidence="2">Predicted protein</fullName>
    </submittedName>
</protein>
<sequence>MVRAAPPGCPRPAPGERSWTTDATEGAMTRTARDLLEAAVRDLAPDPGANPLVPLIARGEADRAVLAALAREQRWVIPADRRAFLHLADRAAAEPRSAAFFTALAEGEALAAEHLEPFAAACGADATRADAYDPLPGCQAYPACVAWLALNAAPADAVLAVTANFSAWGGYCATIAKALRTHYGFTDEACAFFDFFAEPAPDLDRTAEAAVRAALEAGSLDENRAHRHGRLLQSYEAMFWATLARAA</sequence>
<evidence type="ECO:0000313" key="2">
    <source>
        <dbReference type="EMBL" id="EFE70879.2"/>
    </source>
</evidence>
<organism evidence="2 3">
    <name type="scientific">Streptomyces viridosporus (strain ATCC 14672 / DSM 40746 / JCM 4963 / KCTC 9882 / NRRL B-12104 / FH 1290)</name>
    <name type="common">Streptomyces ghanaensis</name>
    <dbReference type="NCBI Taxonomy" id="566461"/>
    <lineage>
        <taxon>Bacteria</taxon>
        <taxon>Bacillati</taxon>
        <taxon>Actinomycetota</taxon>
        <taxon>Actinomycetes</taxon>
        <taxon>Kitasatosporales</taxon>
        <taxon>Streptomycetaceae</taxon>
        <taxon>Streptomyces</taxon>
    </lineage>
</organism>
<dbReference type="AlphaFoldDB" id="D5ZVE7"/>
<feature type="region of interest" description="Disordered" evidence="1">
    <location>
        <begin position="1"/>
        <end position="26"/>
    </location>
</feature>
<name>D5ZVE7_STRV1</name>
<accession>D5ZVE7</accession>
<dbReference type="eggNOG" id="COG0819">
    <property type="taxonomic scope" value="Bacteria"/>
</dbReference>
<gene>
    <name evidence="2" type="ORF">SSFG_06122</name>
</gene>
<dbReference type="Proteomes" id="UP000003824">
    <property type="component" value="Unassembled WGS sequence"/>
</dbReference>
<dbReference type="EMBL" id="DS999641">
    <property type="protein sequence ID" value="EFE70879.2"/>
    <property type="molecule type" value="Genomic_DNA"/>
</dbReference>